<evidence type="ECO:0000256" key="4">
    <source>
        <dbReference type="ARBA" id="ARBA00022692"/>
    </source>
</evidence>
<name>A0AAU7AZ27_9ACTN</name>
<comment type="subcellular location">
    <subcellularLocation>
        <location evidence="1">Cell membrane</location>
        <topology evidence="1">Multi-pass membrane protein</topology>
    </subcellularLocation>
</comment>
<keyword evidence="6 11" id="KW-0472">Membrane</keyword>
<dbReference type="Pfam" id="PF02743">
    <property type="entry name" value="dCache_1"/>
    <property type="match status" value="1"/>
</dbReference>
<dbReference type="GO" id="GO:0006935">
    <property type="term" value="P:chemotaxis"/>
    <property type="evidence" value="ECO:0007669"/>
    <property type="project" value="UniProtKB-KW"/>
</dbReference>
<dbReference type="PANTHER" id="PTHR32089">
    <property type="entry name" value="METHYL-ACCEPTING CHEMOTAXIS PROTEIN MCPB"/>
    <property type="match status" value="1"/>
</dbReference>
<feature type="region of interest" description="Disordered" evidence="10">
    <location>
        <begin position="618"/>
        <end position="639"/>
    </location>
</feature>
<evidence type="ECO:0000256" key="8">
    <source>
        <dbReference type="ARBA" id="ARBA00029447"/>
    </source>
</evidence>
<keyword evidence="4 11" id="KW-0812">Transmembrane</keyword>
<dbReference type="GO" id="GO:0007165">
    <property type="term" value="P:signal transduction"/>
    <property type="evidence" value="ECO:0007669"/>
    <property type="project" value="UniProtKB-KW"/>
</dbReference>
<dbReference type="RefSeq" id="WP_354698112.1">
    <property type="nucleotide sequence ID" value="NZ_CP114014.1"/>
</dbReference>
<dbReference type="SMART" id="SM00304">
    <property type="entry name" value="HAMP"/>
    <property type="match status" value="2"/>
</dbReference>
<evidence type="ECO:0000256" key="6">
    <source>
        <dbReference type="ARBA" id="ARBA00023136"/>
    </source>
</evidence>
<feature type="transmembrane region" description="Helical" evidence="11">
    <location>
        <begin position="22"/>
        <end position="42"/>
    </location>
</feature>
<gene>
    <name evidence="14" type="ORF">DSM112329_03777</name>
</gene>
<evidence type="ECO:0000256" key="2">
    <source>
        <dbReference type="ARBA" id="ARBA00022475"/>
    </source>
</evidence>
<dbReference type="KEGG" id="parq:DSM112329_03777"/>
<dbReference type="SMART" id="SM00283">
    <property type="entry name" value="MA"/>
    <property type="match status" value="1"/>
</dbReference>
<sequence>MDTGAAETRPASRLRDRFATRLVAGMVLAFVPLTAVLAVLLVRNASDSLEQAARSGLQNSASVLAARVDVRFRERGQDLQQIARSLQAADVEDRDATVAILRDGGAAFEAVQVVDAQGRLLAGTDSSRSFARPASDWFAAATRGAAAIGQPFAAGGTLRTVLAQPVLGRTGAPVAIVLGDLDETNFAGFVADIRYGDSGEAVIRDSTGRLIWRTGLGRPRDARAMLERRPLADRTTAGAPALAAAGRTGTTRFVASTGNEALGGYAPATVPRWTADVRQDTHEAFEPIREQRNLAILVGVLGSLLVALFAVLFARSATRPVRELAAQARRVAEGDLTVSVVPKGAAETADLARSFNQMVANLSDLARRLRGAGQDLSSAAQELSSAAQEMATTTNEQSSAAQETSGTMQELATTVQSIAESVGGVEQRAKDTGHALESADADIQASSERTLALAGRVGEIGALLVLIDEIADRTNLLALNAAIEAARAGEAGAGFSVVADEVRRLAERSKGEAGKIKEIITATQAETNATVMAMEAGSKQMRHGLALMDEVTDAVSQVRYTTDEQRVATDQVVDAMGAVSATSRQAAASGQQIAGSAQQIARLAVELDQVAAQFRVTDGTPEPSWVMPPGPGPGPGAAG</sequence>
<dbReference type="Pfam" id="PF00672">
    <property type="entry name" value="HAMP"/>
    <property type="match status" value="1"/>
</dbReference>
<keyword evidence="7 9" id="KW-0807">Transducer</keyword>
<evidence type="ECO:0000313" key="14">
    <source>
        <dbReference type="EMBL" id="XAY06899.1"/>
    </source>
</evidence>
<evidence type="ECO:0000256" key="5">
    <source>
        <dbReference type="ARBA" id="ARBA00022989"/>
    </source>
</evidence>
<dbReference type="Gene3D" id="3.30.450.20">
    <property type="entry name" value="PAS domain"/>
    <property type="match status" value="1"/>
</dbReference>
<proteinExistence type="inferred from homology"/>
<evidence type="ECO:0000256" key="11">
    <source>
        <dbReference type="SAM" id="Phobius"/>
    </source>
</evidence>
<dbReference type="InterPro" id="IPR003660">
    <property type="entry name" value="HAMP_dom"/>
</dbReference>
<dbReference type="CDD" id="cd18774">
    <property type="entry name" value="PDC2_HK_sensor"/>
    <property type="match status" value="1"/>
</dbReference>
<evidence type="ECO:0000256" key="9">
    <source>
        <dbReference type="PROSITE-ProRule" id="PRU00284"/>
    </source>
</evidence>
<protein>
    <recommendedName>
        <fullName evidence="15">Methyl-accepting chemotaxis protein</fullName>
    </recommendedName>
</protein>
<keyword evidence="5 11" id="KW-1133">Transmembrane helix</keyword>
<keyword evidence="3" id="KW-0145">Chemotaxis</keyword>
<keyword evidence="2" id="KW-1003">Cell membrane</keyword>
<dbReference type="EMBL" id="CP114014">
    <property type="protein sequence ID" value="XAY06899.1"/>
    <property type="molecule type" value="Genomic_DNA"/>
</dbReference>
<evidence type="ECO:0000256" key="3">
    <source>
        <dbReference type="ARBA" id="ARBA00022500"/>
    </source>
</evidence>
<feature type="compositionally biased region" description="Low complexity" evidence="10">
    <location>
        <begin position="380"/>
        <end position="389"/>
    </location>
</feature>
<organism evidence="14">
    <name type="scientific">Paraconexibacter sp. AEG42_29</name>
    <dbReference type="NCBI Taxonomy" id="2997339"/>
    <lineage>
        <taxon>Bacteria</taxon>
        <taxon>Bacillati</taxon>
        <taxon>Actinomycetota</taxon>
        <taxon>Thermoleophilia</taxon>
        <taxon>Solirubrobacterales</taxon>
        <taxon>Paraconexibacteraceae</taxon>
        <taxon>Paraconexibacter</taxon>
    </lineage>
</organism>
<dbReference type="SUPFAM" id="SSF58104">
    <property type="entry name" value="Methyl-accepting chemotaxis protein (MCP) signaling domain"/>
    <property type="match status" value="1"/>
</dbReference>
<feature type="region of interest" description="Disordered" evidence="10">
    <location>
        <begin position="380"/>
        <end position="408"/>
    </location>
</feature>
<comment type="similarity">
    <text evidence="8">Belongs to the methyl-accepting chemotaxis (MCP) protein family.</text>
</comment>
<evidence type="ECO:0000256" key="10">
    <source>
        <dbReference type="SAM" id="MobiDB-lite"/>
    </source>
</evidence>
<feature type="domain" description="Methyl-accepting transducer" evidence="12">
    <location>
        <begin position="372"/>
        <end position="601"/>
    </location>
</feature>
<dbReference type="CDD" id="cd18773">
    <property type="entry name" value="PDC1_HK_sensor"/>
    <property type="match status" value="1"/>
</dbReference>
<dbReference type="PANTHER" id="PTHR32089:SF112">
    <property type="entry name" value="LYSOZYME-LIKE PROTEIN-RELATED"/>
    <property type="match status" value="1"/>
</dbReference>
<feature type="compositionally biased region" description="Polar residues" evidence="10">
    <location>
        <begin position="390"/>
        <end position="408"/>
    </location>
</feature>
<evidence type="ECO:0000256" key="7">
    <source>
        <dbReference type="ARBA" id="ARBA00023224"/>
    </source>
</evidence>
<evidence type="ECO:0000259" key="12">
    <source>
        <dbReference type="PROSITE" id="PS50111"/>
    </source>
</evidence>
<dbReference type="Gene3D" id="1.10.287.950">
    <property type="entry name" value="Methyl-accepting chemotaxis protein"/>
    <property type="match status" value="1"/>
</dbReference>
<feature type="compositionally biased region" description="Pro residues" evidence="10">
    <location>
        <begin position="626"/>
        <end position="639"/>
    </location>
</feature>
<reference evidence="14" key="1">
    <citation type="submission" date="2022-12" db="EMBL/GenBank/DDBJ databases">
        <title>Paraconexibacter alkalitolerans sp. nov. and Baekduia alba sp. nov., isolated from soil and emended description of the genera Paraconexibacter (Chun et al., 2020) and Baekduia (An et al., 2020).</title>
        <authorList>
            <person name="Vieira S."/>
            <person name="Huber K.J."/>
            <person name="Geppert A."/>
            <person name="Wolf J."/>
            <person name="Neumann-Schaal M."/>
            <person name="Muesken M."/>
            <person name="Overmann J."/>
        </authorList>
    </citation>
    <scope>NUCLEOTIDE SEQUENCE</scope>
    <source>
        <strain evidence="14">AEG42_29</strain>
    </source>
</reference>
<dbReference type="InterPro" id="IPR004089">
    <property type="entry name" value="MCPsignal_dom"/>
</dbReference>
<dbReference type="PROSITE" id="PS50885">
    <property type="entry name" value="HAMP"/>
    <property type="match status" value="1"/>
</dbReference>
<dbReference type="Pfam" id="PF00015">
    <property type="entry name" value="MCPsignal"/>
    <property type="match status" value="1"/>
</dbReference>
<feature type="domain" description="HAMP" evidence="13">
    <location>
        <begin position="315"/>
        <end position="367"/>
    </location>
</feature>
<evidence type="ECO:0000256" key="1">
    <source>
        <dbReference type="ARBA" id="ARBA00004651"/>
    </source>
</evidence>
<dbReference type="AlphaFoldDB" id="A0AAU7AZ27"/>
<dbReference type="GO" id="GO:0005886">
    <property type="term" value="C:plasma membrane"/>
    <property type="evidence" value="ECO:0007669"/>
    <property type="project" value="UniProtKB-SubCell"/>
</dbReference>
<dbReference type="CDD" id="cd06225">
    <property type="entry name" value="HAMP"/>
    <property type="match status" value="1"/>
</dbReference>
<feature type="transmembrane region" description="Helical" evidence="11">
    <location>
        <begin position="294"/>
        <end position="314"/>
    </location>
</feature>
<dbReference type="PROSITE" id="PS50111">
    <property type="entry name" value="CHEMOTAXIS_TRANSDUC_2"/>
    <property type="match status" value="1"/>
</dbReference>
<dbReference type="InterPro" id="IPR033479">
    <property type="entry name" value="dCache_1"/>
</dbReference>
<evidence type="ECO:0000259" key="13">
    <source>
        <dbReference type="PROSITE" id="PS50885"/>
    </source>
</evidence>
<evidence type="ECO:0008006" key="15">
    <source>
        <dbReference type="Google" id="ProtNLM"/>
    </source>
</evidence>
<dbReference type="Gene3D" id="6.10.340.10">
    <property type="match status" value="1"/>
</dbReference>
<accession>A0AAU7AZ27</accession>